<dbReference type="AlphaFoldDB" id="A0A2P8IGX4"/>
<keyword evidence="2" id="KW-0805">Transcription regulation</keyword>
<dbReference type="Pfam" id="PF00486">
    <property type="entry name" value="Trans_reg_C"/>
    <property type="match status" value="1"/>
</dbReference>
<accession>A0A2P8IGX4</accession>
<comment type="caution">
    <text evidence="7">The sequence shown here is derived from an EMBL/GenBank/DDBJ whole genome shotgun (WGS) entry which is preliminary data.</text>
</comment>
<evidence type="ECO:0000313" key="7">
    <source>
        <dbReference type="EMBL" id="PSL57718.1"/>
    </source>
</evidence>
<dbReference type="Pfam" id="PF03704">
    <property type="entry name" value="BTAD"/>
    <property type="match status" value="1"/>
</dbReference>
<dbReference type="InterPro" id="IPR005158">
    <property type="entry name" value="BTAD"/>
</dbReference>
<dbReference type="SUPFAM" id="SSF46894">
    <property type="entry name" value="C-terminal effector domain of the bipartite response regulators"/>
    <property type="match status" value="1"/>
</dbReference>
<dbReference type="OrthoDB" id="3208838at2"/>
<proteinExistence type="inferred from homology"/>
<dbReference type="InterPro" id="IPR051677">
    <property type="entry name" value="AfsR-DnrI-RedD_regulator"/>
</dbReference>
<dbReference type="PANTHER" id="PTHR35807:SF1">
    <property type="entry name" value="TRANSCRIPTIONAL REGULATOR REDD"/>
    <property type="match status" value="1"/>
</dbReference>
<dbReference type="GO" id="GO:0006355">
    <property type="term" value="P:regulation of DNA-templated transcription"/>
    <property type="evidence" value="ECO:0007669"/>
    <property type="project" value="InterPro"/>
</dbReference>
<dbReference type="EMBL" id="PYAX01000002">
    <property type="protein sequence ID" value="PSL57718.1"/>
    <property type="molecule type" value="Genomic_DNA"/>
</dbReference>
<comment type="similarity">
    <text evidence="1">Belongs to the AfsR/DnrI/RedD regulatory family.</text>
</comment>
<dbReference type="SMART" id="SM01043">
    <property type="entry name" value="BTAD"/>
    <property type="match status" value="1"/>
</dbReference>
<dbReference type="CDD" id="cd15831">
    <property type="entry name" value="BTAD"/>
    <property type="match status" value="1"/>
</dbReference>
<dbReference type="InterPro" id="IPR016032">
    <property type="entry name" value="Sig_transdc_resp-reg_C-effctor"/>
</dbReference>
<evidence type="ECO:0000259" key="6">
    <source>
        <dbReference type="PROSITE" id="PS51755"/>
    </source>
</evidence>
<evidence type="ECO:0000313" key="8">
    <source>
        <dbReference type="Proteomes" id="UP000241118"/>
    </source>
</evidence>
<dbReference type="InterPro" id="IPR036388">
    <property type="entry name" value="WH-like_DNA-bd_sf"/>
</dbReference>
<dbReference type="SMART" id="SM00862">
    <property type="entry name" value="Trans_reg_C"/>
    <property type="match status" value="1"/>
</dbReference>
<dbReference type="Gene3D" id="1.25.40.10">
    <property type="entry name" value="Tetratricopeptide repeat domain"/>
    <property type="match status" value="1"/>
</dbReference>
<name>A0A2P8IGX4_SACCR</name>
<dbReference type="InterPro" id="IPR001867">
    <property type="entry name" value="OmpR/PhoB-type_DNA-bd"/>
</dbReference>
<dbReference type="GO" id="GO:0000160">
    <property type="term" value="P:phosphorelay signal transduction system"/>
    <property type="evidence" value="ECO:0007669"/>
    <property type="project" value="InterPro"/>
</dbReference>
<evidence type="ECO:0000256" key="2">
    <source>
        <dbReference type="ARBA" id="ARBA00023015"/>
    </source>
</evidence>
<dbReference type="SUPFAM" id="SSF48452">
    <property type="entry name" value="TPR-like"/>
    <property type="match status" value="1"/>
</dbReference>
<dbReference type="Gene3D" id="1.10.10.10">
    <property type="entry name" value="Winged helix-like DNA-binding domain superfamily/Winged helix DNA-binding domain"/>
    <property type="match status" value="1"/>
</dbReference>
<feature type="DNA-binding region" description="OmpR/PhoB-type" evidence="5">
    <location>
        <begin position="26"/>
        <end position="131"/>
    </location>
</feature>
<evidence type="ECO:0000256" key="3">
    <source>
        <dbReference type="ARBA" id="ARBA00023125"/>
    </source>
</evidence>
<evidence type="ECO:0000256" key="4">
    <source>
        <dbReference type="ARBA" id="ARBA00023163"/>
    </source>
</evidence>
<keyword evidence="4" id="KW-0804">Transcription</keyword>
<dbReference type="GO" id="GO:0003677">
    <property type="term" value="F:DNA binding"/>
    <property type="evidence" value="ECO:0007669"/>
    <property type="project" value="UniProtKB-UniRule"/>
</dbReference>
<dbReference type="PROSITE" id="PS51755">
    <property type="entry name" value="OMPR_PHOB"/>
    <property type="match status" value="1"/>
</dbReference>
<dbReference type="Proteomes" id="UP000241118">
    <property type="component" value="Unassembled WGS sequence"/>
</dbReference>
<keyword evidence="8" id="KW-1185">Reference proteome</keyword>
<evidence type="ECO:0000256" key="5">
    <source>
        <dbReference type="PROSITE-ProRule" id="PRU01091"/>
    </source>
</evidence>
<protein>
    <submittedName>
        <fullName evidence="7">DNA-binding SARP family transcriptional activator</fullName>
    </submittedName>
</protein>
<dbReference type="InterPro" id="IPR011990">
    <property type="entry name" value="TPR-like_helical_dom_sf"/>
</dbReference>
<evidence type="ECO:0000256" key="1">
    <source>
        <dbReference type="ARBA" id="ARBA00005820"/>
    </source>
</evidence>
<gene>
    <name evidence="7" type="ORF">B0I31_102697</name>
</gene>
<feature type="domain" description="OmpR/PhoB-type" evidence="6">
    <location>
        <begin position="26"/>
        <end position="131"/>
    </location>
</feature>
<keyword evidence="3 5" id="KW-0238">DNA-binding</keyword>
<reference evidence="7 8" key="1">
    <citation type="submission" date="2018-03" db="EMBL/GenBank/DDBJ databases">
        <title>Genomic Encyclopedia of Type Strains, Phase III (KMG-III): the genomes of soil and plant-associated and newly described type strains.</title>
        <authorList>
            <person name="Whitman W."/>
        </authorList>
    </citation>
    <scope>NUCLEOTIDE SEQUENCE [LARGE SCALE GENOMIC DNA]</scope>
    <source>
        <strain evidence="7 8">CGMCC 4.7097</strain>
    </source>
</reference>
<sequence>MNTHPTALERHRELPDEIAGHPGSVAATPPVPPLITFSTLGTLQIRTGHRDCAPKAPKVLQVLALLLVRANRTVRTESLIEELWGRKPPRSALTTIQTYVYQLRRLFERERIAAGGDDVLVTRAPGYALRVQPRQLDLQVFQDLRAEGRSHFGRREYSQASASLRAALKLWTENPLANVKLGTQLSAHVVELHEQRRTTLQLAIESEMELGLHRELVGELWSLTAVYPLDEWFHQQHMRVLDRSGRRSDALRVYRRLRGTLHDELGIEPAPETQELHRHLLR</sequence>
<organism evidence="7 8">
    <name type="scientific">Saccharothrix carnea</name>
    <dbReference type="NCBI Taxonomy" id="1280637"/>
    <lineage>
        <taxon>Bacteria</taxon>
        <taxon>Bacillati</taxon>
        <taxon>Actinomycetota</taxon>
        <taxon>Actinomycetes</taxon>
        <taxon>Pseudonocardiales</taxon>
        <taxon>Pseudonocardiaceae</taxon>
        <taxon>Saccharothrix</taxon>
    </lineage>
</organism>
<dbReference type="PANTHER" id="PTHR35807">
    <property type="entry name" value="TRANSCRIPTIONAL REGULATOR REDD-RELATED"/>
    <property type="match status" value="1"/>
</dbReference>